<comment type="caution">
    <text evidence="2">The sequence shown here is derived from an EMBL/GenBank/DDBJ whole genome shotgun (WGS) entry which is preliminary data.</text>
</comment>
<proteinExistence type="predicted"/>
<dbReference type="EMBL" id="JALJOS010000031">
    <property type="protein sequence ID" value="KAK9822599.1"/>
    <property type="molecule type" value="Genomic_DNA"/>
</dbReference>
<reference evidence="2 3" key="1">
    <citation type="journal article" date="2024" name="Nat. Commun.">
        <title>Phylogenomics reveals the evolutionary origins of lichenization in chlorophyte algae.</title>
        <authorList>
            <person name="Puginier C."/>
            <person name="Libourel C."/>
            <person name="Otte J."/>
            <person name="Skaloud P."/>
            <person name="Haon M."/>
            <person name="Grisel S."/>
            <person name="Petersen M."/>
            <person name="Berrin J.G."/>
            <person name="Delaux P.M."/>
            <person name="Dal Grande F."/>
            <person name="Keller J."/>
        </authorList>
    </citation>
    <scope>NUCLEOTIDE SEQUENCE [LARGE SCALE GENOMIC DNA]</scope>
    <source>
        <strain evidence="2 3">SAG 2145</strain>
    </source>
</reference>
<name>A0AAW1QMA6_9CHLO</name>
<keyword evidence="3" id="KW-1185">Reference proteome</keyword>
<evidence type="ECO:0000313" key="3">
    <source>
        <dbReference type="Proteomes" id="UP001438707"/>
    </source>
</evidence>
<organism evidence="2 3">
    <name type="scientific">Apatococcus lobatus</name>
    <dbReference type="NCBI Taxonomy" id="904363"/>
    <lineage>
        <taxon>Eukaryota</taxon>
        <taxon>Viridiplantae</taxon>
        <taxon>Chlorophyta</taxon>
        <taxon>core chlorophytes</taxon>
        <taxon>Trebouxiophyceae</taxon>
        <taxon>Chlorellales</taxon>
        <taxon>Chlorellaceae</taxon>
        <taxon>Apatococcus</taxon>
    </lineage>
</organism>
<evidence type="ECO:0000256" key="1">
    <source>
        <dbReference type="SAM" id="MobiDB-lite"/>
    </source>
</evidence>
<feature type="compositionally biased region" description="Polar residues" evidence="1">
    <location>
        <begin position="252"/>
        <end position="261"/>
    </location>
</feature>
<feature type="compositionally biased region" description="Low complexity" evidence="1">
    <location>
        <begin position="200"/>
        <end position="219"/>
    </location>
</feature>
<dbReference type="Proteomes" id="UP001438707">
    <property type="component" value="Unassembled WGS sequence"/>
</dbReference>
<feature type="region of interest" description="Disordered" evidence="1">
    <location>
        <begin position="197"/>
        <end position="310"/>
    </location>
</feature>
<evidence type="ECO:0000313" key="2">
    <source>
        <dbReference type="EMBL" id="KAK9822599.1"/>
    </source>
</evidence>
<sequence length="310" mass="32403">MLVLCVHTVPEVTAKVPFAMVMLMDKVRKRDVPVSLRCRQVIPTSGNQSTSMWDVPSIDELQEWLGSVCGGECASEIYEVQEDFAYGISTELTRVRTADRVAANARATTAAANKQMSQLDQKYHVSETTSAISKAAREKTAAAAQNTSALLSRWGLTARTQAGKAMENERVANVSTTVNSGVQAGWKSLGEGIGYLRGKSGSSQSGTPPSAASPPATTTHTFSDDRPRSAANAPSSDGGSLMAASNLEGKASSGSQSNHTSVAAPVEVPSSPTEDKVFTLDDLDSEDGGSPKTLTGAEAVSAPGKKAQHV</sequence>
<accession>A0AAW1QMA6</accession>
<dbReference type="AlphaFoldDB" id="A0AAW1QMA6"/>
<gene>
    <name evidence="2" type="ORF">WJX74_009241</name>
</gene>
<protein>
    <submittedName>
        <fullName evidence="2">Uncharacterized protein</fullName>
    </submittedName>
</protein>